<dbReference type="Proteomes" id="UP000282574">
    <property type="component" value="Unassembled WGS sequence"/>
</dbReference>
<dbReference type="CDD" id="cd02440">
    <property type="entry name" value="AdoMet_MTases"/>
    <property type="match status" value="1"/>
</dbReference>
<dbReference type="InterPro" id="IPR041698">
    <property type="entry name" value="Methyltransf_25"/>
</dbReference>
<dbReference type="Gene3D" id="3.40.50.150">
    <property type="entry name" value="Vaccinia Virus protein VP39"/>
    <property type="match status" value="1"/>
</dbReference>
<dbReference type="GO" id="GO:0032259">
    <property type="term" value="P:methylation"/>
    <property type="evidence" value="ECO:0007669"/>
    <property type="project" value="UniProtKB-KW"/>
</dbReference>
<dbReference type="AlphaFoldDB" id="A0AB37U7R7"/>
<dbReference type="SUPFAM" id="SSF53335">
    <property type="entry name" value="S-adenosyl-L-methionine-dependent methyltransferases"/>
    <property type="match status" value="1"/>
</dbReference>
<name>A0AB37U7R7_9CYAN</name>
<dbReference type="GO" id="GO:0008168">
    <property type="term" value="F:methyltransferase activity"/>
    <property type="evidence" value="ECO:0007669"/>
    <property type="project" value="UniProtKB-KW"/>
</dbReference>
<comment type="caution">
    <text evidence="2">The sequence shown here is derived from an EMBL/GenBank/DDBJ whole genome shotgun (WGS) entry which is preliminary data.</text>
</comment>
<accession>A0AB37U7R7</accession>
<proteinExistence type="predicted"/>
<dbReference type="EMBL" id="RSCK01000193">
    <property type="protein sequence ID" value="RUS95517.1"/>
    <property type="molecule type" value="Genomic_DNA"/>
</dbReference>
<reference evidence="2 3" key="1">
    <citation type="journal article" date="2019" name="Genome Biol. Evol.">
        <title>Day and night: Metabolic profiles and evolutionary relationships of six axenic non-marine cyanobacteria.</title>
        <authorList>
            <person name="Will S.E."/>
            <person name="Henke P."/>
            <person name="Boedeker C."/>
            <person name="Huang S."/>
            <person name="Brinkmann H."/>
            <person name="Rohde M."/>
            <person name="Jarek M."/>
            <person name="Friedl T."/>
            <person name="Seufert S."/>
            <person name="Schumacher M."/>
            <person name="Overmann J."/>
            <person name="Neumann-Schaal M."/>
            <person name="Petersen J."/>
        </authorList>
    </citation>
    <scope>NUCLEOTIDE SEQUENCE [LARGE SCALE GENOMIC DNA]</scope>
    <source>
        <strain evidence="2 3">SAG 39.79</strain>
    </source>
</reference>
<dbReference type="PANTHER" id="PTHR43591:SF110">
    <property type="entry name" value="RHODANESE DOMAIN-CONTAINING PROTEIN"/>
    <property type="match status" value="1"/>
</dbReference>
<dbReference type="PANTHER" id="PTHR43591">
    <property type="entry name" value="METHYLTRANSFERASE"/>
    <property type="match status" value="1"/>
</dbReference>
<protein>
    <submittedName>
        <fullName evidence="2">Methyltransferase</fullName>
    </submittedName>
</protein>
<feature type="domain" description="Methyltransferase" evidence="1">
    <location>
        <begin position="197"/>
        <end position="294"/>
    </location>
</feature>
<keyword evidence="2" id="KW-0808">Transferase</keyword>
<evidence type="ECO:0000313" key="3">
    <source>
        <dbReference type="Proteomes" id="UP000282574"/>
    </source>
</evidence>
<evidence type="ECO:0000313" key="2">
    <source>
        <dbReference type="EMBL" id="RUS95517.1"/>
    </source>
</evidence>
<keyword evidence="3" id="KW-1185">Reference proteome</keyword>
<keyword evidence="2" id="KW-0489">Methyltransferase</keyword>
<sequence>MLHNTKTSKLGSVAKIGTNLTYQAFQQGKNYFSLAHNLSALLLRLTTSPFELKSKRLPLEVIGKIQTRRNQLLETDWQDAERSIYPASLLFDNPWKDFLRYYPMIWLDMPSTWNRAERKQYEDFSPEIDTTGYPDYYRQTFHHQTDGYLSDRSANLYDLQVELLFSGTTDAMRRRILSPLKQGLKAFNSVSPQQIRVLDVACGTGRTIKLTRAALPQASLYGTDLSPAYLRKAEQLLSQNSGELPQLLQANAEELPYQDNYFHAITCVFLLHELPVMARQRVIEQCFRVIQPGGTFIICDSIQVKDSPEMIPAMEYFHDTFHEPYYKHYITDDLVERLEKAGFQNISTQVHFLSKYLIARKASV</sequence>
<organism evidence="2 3">
    <name type="scientific">Chroococcidiopsis cubana SAG 39.79</name>
    <dbReference type="NCBI Taxonomy" id="388085"/>
    <lineage>
        <taxon>Bacteria</taxon>
        <taxon>Bacillati</taxon>
        <taxon>Cyanobacteriota</taxon>
        <taxon>Cyanophyceae</taxon>
        <taxon>Chroococcidiopsidales</taxon>
        <taxon>Chroococcidiopsidaceae</taxon>
        <taxon>Chroococcidiopsis</taxon>
    </lineage>
</organism>
<gene>
    <name evidence="2" type="ORF">DSM107010_71290</name>
</gene>
<evidence type="ECO:0000259" key="1">
    <source>
        <dbReference type="Pfam" id="PF13649"/>
    </source>
</evidence>
<dbReference type="RefSeq" id="WP_106170460.1">
    <property type="nucleotide sequence ID" value="NZ_JAVKZF010000004.1"/>
</dbReference>
<dbReference type="InterPro" id="IPR029063">
    <property type="entry name" value="SAM-dependent_MTases_sf"/>
</dbReference>
<dbReference type="Pfam" id="PF13649">
    <property type="entry name" value="Methyltransf_25"/>
    <property type="match status" value="1"/>
</dbReference>